<dbReference type="InterPro" id="IPR014710">
    <property type="entry name" value="RmlC-like_jellyroll"/>
</dbReference>
<feature type="transmembrane region" description="Helical" evidence="8">
    <location>
        <begin position="134"/>
        <end position="156"/>
    </location>
</feature>
<organism evidence="10 11">
    <name type="scientific">Chloropicon roscoffensis</name>
    <dbReference type="NCBI Taxonomy" id="1461544"/>
    <lineage>
        <taxon>Eukaryota</taxon>
        <taxon>Viridiplantae</taxon>
        <taxon>Chlorophyta</taxon>
        <taxon>Chloropicophyceae</taxon>
        <taxon>Chloropicales</taxon>
        <taxon>Chloropicaceae</taxon>
        <taxon>Chloropicon</taxon>
    </lineage>
</organism>
<feature type="transmembrane region" description="Helical" evidence="8">
    <location>
        <begin position="307"/>
        <end position="332"/>
    </location>
</feature>
<dbReference type="GO" id="GO:0005886">
    <property type="term" value="C:plasma membrane"/>
    <property type="evidence" value="ECO:0007669"/>
    <property type="project" value="TreeGrafter"/>
</dbReference>
<reference evidence="10 11" key="1">
    <citation type="submission" date="2024-03" db="EMBL/GenBank/DDBJ databases">
        <title>Complete genome sequence of the green alga Chloropicon roscoffensis RCC1871.</title>
        <authorList>
            <person name="Lemieux C."/>
            <person name="Pombert J.-F."/>
            <person name="Otis C."/>
            <person name="Turmel M."/>
        </authorList>
    </citation>
    <scope>NUCLEOTIDE SEQUENCE [LARGE SCALE GENOMIC DNA]</scope>
    <source>
        <strain evidence="10 11">RCC1871</strain>
    </source>
</reference>
<proteinExistence type="predicted"/>
<evidence type="ECO:0000256" key="6">
    <source>
        <dbReference type="ARBA" id="ARBA00023136"/>
    </source>
</evidence>
<evidence type="ECO:0000313" key="10">
    <source>
        <dbReference type="EMBL" id="WZN62044.1"/>
    </source>
</evidence>
<feature type="domain" description="Cyclic nucleotide-binding" evidence="9">
    <location>
        <begin position="441"/>
        <end position="563"/>
    </location>
</feature>
<feature type="transmembrane region" description="Helical" evidence="8">
    <location>
        <begin position="339"/>
        <end position="359"/>
    </location>
</feature>
<feature type="region of interest" description="Disordered" evidence="7">
    <location>
        <begin position="1"/>
        <end position="56"/>
    </location>
</feature>
<evidence type="ECO:0000256" key="5">
    <source>
        <dbReference type="ARBA" id="ARBA00023065"/>
    </source>
</evidence>
<feature type="transmembrane region" description="Helical" evidence="8">
    <location>
        <begin position="266"/>
        <end position="287"/>
    </location>
</feature>
<dbReference type="GO" id="GO:0042391">
    <property type="term" value="P:regulation of membrane potential"/>
    <property type="evidence" value="ECO:0007669"/>
    <property type="project" value="TreeGrafter"/>
</dbReference>
<dbReference type="Gene3D" id="1.10.287.70">
    <property type="match status" value="1"/>
</dbReference>
<dbReference type="PANTHER" id="PTHR10217:SF435">
    <property type="entry name" value="POTASSIUM VOLTAGE-GATED CHANNEL PROTEIN EAG"/>
    <property type="match status" value="1"/>
</dbReference>
<dbReference type="EMBL" id="CP151505">
    <property type="protein sequence ID" value="WZN62044.1"/>
    <property type="molecule type" value="Genomic_DNA"/>
</dbReference>
<dbReference type="SUPFAM" id="SSF81324">
    <property type="entry name" value="Voltage-gated potassium channels"/>
    <property type="match status" value="1"/>
</dbReference>
<evidence type="ECO:0000313" key="11">
    <source>
        <dbReference type="Proteomes" id="UP001472866"/>
    </source>
</evidence>
<evidence type="ECO:0000259" key="9">
    <source>
        <dbReference type="PROSITE" id="PS50042"/>
    </source>
</evidence>
<keyword evidence="5" id="KW-0406">Ion transport</keyword>
<feature type="compositionally biased region" description="Basic and acidic residues" evidence="7">
    <location>
        <begin position="663"/>
        <end position="672"/>
    </location>
</feature>
<keyword evidence="2" id="KW-0813">Transport</keyword>
<dbReference type="Gene3D" id="1.10.287.630">
    <property type="entry name" value="Helix hairpin bin"/>
    <property type="match status" value="1"/>
</dbReference>
<dbReference type="PROSITE" id="PS50042">
    <property type="entry name" value="CNMP_BINDING_3"/>
    <property type="match status" value="1"/>
</dbReference>
<dbReference type="InterPro" id="IPR000595">
    <property type="entry name" value="cNMP-bd_dom"/>
</dbReference>
<evidence type="ECO:0000256" key="4">
    <source>
        <dbReference type="ARBA" id="ARBA00022989"/>
    </source>
</evidence>
<evidence type="ECO:0000256" key="3">
    <source>
        <dbReference type="ARBA" id="ARBA00022692"/>
    </source>
</evidence>
<keyword evidence="6 8" id="KW-0472">Membrane</keyword>
<name>A0AAX4P8C9_9CHLO</name>
<keyword evidence="3 8" id="KW-0812">Transmembrane</keyword>
<sequence>MSSMATQVAVLESSRKAEHARNQRRGSFESSSFDRDGMSPLKPGHGAKHHMRRGSTEGTFKKAPASFFKNATKSAMPRAPSKKSVMKWAEIPEDDEEKDSWRVRCWDGCTALWERIPIKHIKIIRPDSKNKRKWVRIIMCVTLYSVIVNPIQLAFNLTIKDLAIQLVDVICDVLFLADIYVLLRTAVVLDNKFLKNATLIRNHHLRSANFYLDVISSFPTGMVSLVYPGTALRSLRILKVLRLSKVGRILKEFSPDKFNTSDTQRLLILLFYLLVATHLLACAFIMICRLNDWPPHFFIAGVDPDDLYQTYTGSLCWALMSLTGIGAILTPISISENMFCVTTILVGVFVYAIILGNVYSTLANYQYLETAYLRKVSSVLEFCKYRNVPEATCKKVTMYYRLMWSRNKGIQDALLLEDMTKPLRQEILMHSFKNIFNKCKWVKSSSDHHKKILAENLRNEIYMPREVIVNAGESPHMVYFISRGTIAVTAQTDSSGRGQEMVGTLRDGGVYGVFHVAKNFLHNATLKTQTFVEVAVMHATDYVELKRVIPELQKLEEAHMKEEIGDIQINKKKKGGPAQTTSMKYVRAHRRESLANKLMGLLGGSMGSSFSSEGKVSPSEVGEVASITDIDSKASAGTTDDLFGKEEEPKQVEKQEPEEEGPKEEGPKEGESSIKLPTIEVEEKSL</sequence>
<feature type="transmembrane region" description="Helical" evidence="8">
    <location>
        <begin position="162"/>
        <end position="183"/>
    </location>
</feature>
<evidence type="ECO:0000256" key="1">
    <source>
        <dbReference type="ARBA" id="ARBA00004141"/>
    </source>
</evidence>
<dbReference type="Pfam" id="PF00027">
    <property type="entry name" value="cNMP_binding"/>
    <property type="match status" value="1"/>
</dbReference>
<gene>
    <name evidence="10" type="ORF">HKI87_05g35800</name>
</gene>
<dbReference type="Pfam" id="PF00520">
    <property type="entry name" value="Ion_trans"/>
    <property type="match status" value="1"/>
</dbReference>
<dbReference type="CDD" id="cd00038">
    <property type="entry name" value="CAP_ED"/>
    <property type="match status" value="1"/>
</dbReference>
<evidence type="ECO:0000256" key="2">
    <source>
        <dbReference type="ARBA" id="ARBA00022448"/>
    </source>
</evidence>
<keyword evidence="11" id="KW-1185">Reference proteome</keyword>
<dbReference type="InterPro" id="IPR005821">
    <property type="entry name" value="Ion_trans_dom"/>
</dbReference>
<dbReference type="InterPro" id="IPR018490">
    <property type="entry name" value="cNMP-bd_dom_sf"/>
</dbReference>
<dbReference type="Gene3D" id="2.60.120.10">
    <property type="entry name" value="Jelly Rolls"/>
    <property type="match status" value="1"/>
</dbReference>
<evidence type="ECO:0000256" key="8">
    <source>
        <dbReference type="SAM" id="Phobius"/>
    </source>
</evidence>
<dbReference type="AlphaFoldDB" id="A0AAX4P8C9"/>
<evidence type="ECO:0000256" key="7">
    <source>
        <dbReference type="SAM" id="MobiDB-lite"/>
    </source>
</evidence>
<accession>A0AAX4P8C9</accession>
<feature type="region of interest" description="Disordered" evidence="7">
    <location>
        <begin position="607"/>
        <end position="686"/>
    </location>
</feature>
<protein>
    <submittedName>
        <fullName evidence="10">Ion transport protein</fullName>
    </submittedName>
</protein>
<keyword evidence="4 8" id="KW-1133">Transmembrane helix</keyword>
<dbReference type="Proteomes" id="UP001472866">
    <property type="component" value="Chromosome 05"/>
</dbReference>
<feature type="compositionally biased region" description="Basic and acidic residues" evidence="7">
    <location>
        <begin position="642"/>
        <end position="655"/>
    </location>
</feature>
<dbReference type="SUPFAM" id="SSF51206">
    <property type="entry name" value="cAMP-binding domain-like"/>
    <property type="match status" value="1"/>
</dbReference>
<comment type="subcellular location">
    <subcellularLocation>
        <location evidence="1">Membrane</location>
        <topology evidence="1">Multi-pass membrane protein</topology>
    </subcellularLocation>
</comment>
<dbReference type="GO" id="GO:0005249">
    <property type="term" value="F:voltage-gated potassium channel activity"/>
    <property type="evidence" value="ECO:0007669"/>
    <property type="project" value="TreeGrafter"/>
</dbReference>
<dbReference type="PANTHER" id="PTHR10217">
    <property type="entry name" value="VOLTAGE AND LIGAND GATED POTASSIUM CHANNEL"/>
    <property type="match status" value="1"/>
</dbReference>
<dbReference type="InterPro" id="IPR050818">
    <property type="entry name" value="KCNH_animal-type"/>
</dbReference>